<name>A0ABR0RIK2_9EURO</name>
<dbReference type="GeneID" id="90000301"/>
<gene>
    <name evidence="2" type="ORF">PMZ80_006852</name>
</gene>
<sequence length="219" mass="24428">MAEDHPETMSQTSIPSIPSIPSILASAPDSPTQPADTPDLSFLASSTETKSDEADQGSANEPREQPVSLTTLEKNLDQDLGEIKASLKLVDTRLSTLQNQLALPEIATIDGTETFDEYQEWRRKLSAKLSTLSHIDTLIKLNYITSRTTSKAFTFVWSKYRGVKTDSVHTVDDLFFLLDGWFMERPEQRRIPAAPPEPGRPIQKRSSLESLVMPNPDQK</sequence>
<dbReference type="Proteomes" id="UP001334248">
    <property type="component" value="Unassembled WGS sequence"/>
</dbReference>
<dbReference type="RefSeq" id="XP_064728527.1">
    <property type="nucleotide sequence ID" value="XM_064875262.1"/>
</dbReference>
<evidence type="ECO:0000313" key="2">
    <source>
        <dbReference type="EMBL" id="KAK5940437.1"/>
    </source>
</evidence>
<dbReference type="EMBL" id="JAVHJV010000008">
    <property type="protein sequence ID" value="KAK5940437.1"/>
    <property type="molecule type" value="Genomic_DNA"/>
</dbReference>
<keyword evidence="3" id="KW-1185">Reference proteome</keyword>
<accession>A0ABR0RIK2</accession>
<organism evidence="2 3">
    <name type="scientific">Knufia obscura</name>
    <dbReference type="NCBI Taxonomy" id="1635080"/>
    <lineage>
        <taxon>Eukaryota</taxon>
        <taxon>Fungi</taxon>
        <taxon>Dikarya</taxon>
        <taxon>Ascomycota</taxon>
        <taxon>Pezizomycotina</taxon>
        <taxon>Eurotiomycetes</taxon>
        <taxon>Chaetothyriomycetidae</taxon>
        <taxon>Chaetothyriales</taxon>
        <taxon>Trichomeriaceae</taxon>
        <taxon>Knufia</taxon>
    </lineage>
</organism>
<comment type="caution">
    <text evidence="2">The sequence shown here is derived from an EMBL/GenBank/DDBJ whole genome shotgun (WGS) entry which is preliminary data.</text>
</comment>
<feature type="region of interest" description="Disordered" evidence="1">
    <location>
        <begin position="1"/>
        <end position="69"/>
    </location>
</feature>
<feature type="compositionally biased region" description="Low complexity" evidence="1">
    <location>
        <begin position="13"/>
        <end position="30"/>
    </location>
</feature>
<reference evidence="2 3" key="1">
    <citation type="journal article" date="2023" name="Res Sq">
        <title>Genomic and morphological characterization of Knufia obscura isolated from the Mars 2020 spacecraft assembly facility.</title>
        <authorList>
            <person name="Chander A.M."/>
            <person name="Teixeira M.M."/>
            <person name="Singh N.K."/>
            <person name="Williams M.P."/>
            <person name="Parker C.W."/>
            <person name="Leo P."/>
            <person name="Stajich J.E."/>
            <person name="Torok T."/>
            <person name="Tighe S."/>
            <person name="Mason C.E."/>
            <person name="Venkateswaran K."/>
        </authorList>
    </citation>
    <scope>NUCLEOTIDE SEQUENCE [LARGE SCALE GENOMIC DNA]</scope>
    <source>
        <strain evidence="2 3">CCFEE 5817</strain>
    </source>
</reference>
<evidence type="ECO:0000313" key="3">
    <source>
        <dbReference type="Proteomes" id="UP001334248"/>
    </source>
</evidence>
<feature type="region of interest" description="Disordered" evidence="1">
    <location>
        <begin position="190"/>
        <end position="219"/>
    </location>
</feature>
<protein>
    <submittedName>
        <fullName evidence="2">Uncharacterized protein</fullName>
    </submittedName>
</protein>
<evidence type="ECO:0000256" key="1">
    <source>
        <dbReference type="SAM" id="MobiDB-lite"/>
    </source>
</evidence>
<proteinExistence type="predicted"/>